<dbReference type="SMART" id="SM00414">
    <property type="entry name" value="H2A"/>
    <property type="match status" value="1"/>
</dbReference>
<evidence type="ECO:0000256" key="1">
    <source>
        <dbReference type="ARBA" id="ARBA00002001"/>
    </source>
</evidence>
<comment type="subunit">
    <text evidence="5">The nucleosome is a histone octamer containing two molecules each of H2A, H2B, H3 and H4 assembled in one H3-H4 heterotetramer and two H2A-H2B heterodimers. The octamer wraps approximately 147 bp of DNA.</text>
</comment>
<keyword evidence="8" id="KW-0544">Nucleosome core</keyword>
<evidence type="ECO:0000313" key="12">
    <source>
        <dbReference type="WBParaSite" id="TASK_0000917501-mRNA-1"/>
    </source>
</evidence>
<dbReference type="Proteomes" id="UP000282613">
    <property type="component" value="Unassembled WGS sequence"/>
</dbReference>
<dbReference type="WBParaSite" id="TASK_0000917501-mRNA-1">
    <property type="protein sequence ID" value="TASK_0000917501-mRNA-1"/>
    <property type="gene ID" value="TASK_0000917501"/>
</dbReference>
<dbReference type="GO" id="GO:0046982">
    <property type="term" value="F:protein heterodimerization activity"/>
    <property type="evidence" value="ECO:0007669"/>
    <property type="project" value="InterPro"/>
</dbReference>
<dbReference type="EMBL" id="UYRS01019018">
    <property type="protein sequence ID" value="VDK42158.1"/>
    <property type="molecule type" value="Genomic_DNA"/>
</dbReference>
<evidence type="ECO:0000313" key="11">
    <source>
        <dbReference type="Proteomes" id="UP000282613"/>
    </source>
</evidence>
<dbReference type="GO" id="GO:0000786">
    <property type="term" value="C:nucleosome"/>
    <property type="evidence" value="ECO:0007669"/>
    <property type="project" value="UniProtKB-KW"/>
</dbReference>
<dbReference type="InterPro" id="IPR002119">
    <property type="entry name" value="Histone_H2A"/>
</dbReference>
<reference evidence="10 11" key="2">
    <citation type="submission" date="2018-11" db="EMBL/GenBank/DDBJ databases">
        <authorList>
            <consortium name="Pathogen Informatics"/>
        </authorList>
    </citation>
    <scope>NUCLEOTIDE SEQUENCE [LARGE SCALE GENOMIC DNA]</scope>
</reference>
<evidence type="ECO:0000259" key="9">
    <source>
        <dbReference type="Pfam" id="PF16211"/>
    </source>
</evidence>
<sequence>MRCGSDLVYGHAVRSKVFLDDIVHDTITHAEHVKRKAVTTINVVDSKESWRIMSGRDEGGKPRAEAMTRSASAGLQFPVNRVHLLLRMAITRSVWVLELAGNAVRGKKKMRIIFRHLQLAIRNNGELYKFLVDVTIAQGGVLPDIQAVLLPKKTEKLVGSSKE</sequence>
<accession>A0A0R3WED8</accession>
<dbReference type="AlphaFoldDB" id="A0A0R3WED8"/>
<name>A0A0R3WED8_TAEAS</name>
<dbReference type="PROSITE" id="PS00046">
    <property type="entry name" value="HISTONE_H2A"/>
    <property type="match status" value="1"/>
</dbReference>
<evidence type="ECO:0000313" key="10">
    <source>
        <dbReference type="EMBL" id="VDK42158.1"/>
    </source>
</evidence>
<comment type="subcellular location">
    <subcellularLocation>
        <location evidence="3">Chromosome</location>
    </subcellularLocation>
    <subcellularLocation>
        <location evidence="2">Nucleus</location>
    </subcellularLocation>
</comment>
<dbReference type="SUPFAM" id="SSF47113">
    <property type="entry name" value="Histone-fold"/>
    <property type="match status" value="1"/>
</dbReference>
<proteinExistence type="inferred from homology"/>
<evidence type="ECO:0000256" key="3">
    <source>
        <dbReference type="ARBA" id="ARBA00004286"/>
    </source>
</evidence>
<evidence type="ECO:0000256" key="2">
    <source>
        <dbReference type="ARBA" id="ARBA00004123"/>
    </source>
</evidence>
<feature type="domain" description="Histone H2A C-terminal" evidence="9">
    <location>
        <begin position="126"/>
        <end position="156"/>
    </location>
</feature>
<comment type="similarity">
    <text evidence="4">Belongs to the histone H2A family.</text>
</comment>
<keyword evidence="6" id="KW-0158">Chromosome</keyword>
<evidence type="ECO:0000256" key="5">
    <source>
        <dbReference type="ARBA" id="ARBA00011538"/>
    </source>
</evidence>
<organism evidence="12">
    <name type="scientific">Taenia asiatica</name>
    <name type="common">Asian tapeworm</name>
    <dbReference type="NCBI Taxonomy" id="60517"/>
    <lineage>
        <taxon>Eukaryota</taxon>
        <taxon>Metazoa</taxon>
        <taxon>Spiralia</taxon>
        <taxon>Lophotrochozoa</taxon>
        <taxon>Platyhelminthes</taxon>
        <taxon>Cestoda</taxon>
        <taxon>Eucestoda</taxon>
        <taxon>Cyclophyllidea</taxon>
        <taxon>Taeniidae</taxon>
        <taxon>Taenia</taxon>
    </lineage>
</organism>
<protein>
    <submittedName>
        <fullName evidence="12">Histone_H2A_C domain-containing protein</fullName>
    </submittedName>
</protein>
<evidence type="ECO:0000256" key="4">
    <source>
        <dbReference type="ARBA" id="ARBA00010691"/>
    </source>
</evidence>
<dbReference type="GO" id="GO:0003677">
    <property type="term" value="F:DNA binding"/>
    <property type="evidence" value="ECO:0007669"/>
    <property type="project" value="InterPro"/>
</dbReference>
<keyword evidence="7" id="KW-0539">Nucleus</keyword>
<dbReference type="GO" id="GO:0030527">
    <property type="term" value="F:structural constituent of chromatin"/>
    <property type="evidence" value="ECO:0007669"/>
    <property type="project" value="InterPro"/>
</dbReference>
<dbReference type="STRING" id="60517.A0A0R3WED8"/>
<dbReference type="GO" id="GO:0005634">
    <property type="term" value="C:nucleus"/>
    <property type="evidence" value="ECO:0007669"/>
    <property type="project" value="UniProtKB-SubCell"/>
</dbReference>
<evidence type="ECO:0000256" key="7">
    <source>
        <dbReference type="ARBA" id="ARBA00023242"/>
    </source>
</evidence>
<keyword evidence="11" id="KW-1185">Reference proteome</keyword>
<reference evidence="12" key="1">
    <citation type="submission" date="2017-02" db="UniProtKB">
        <authorList>
            <consortium name="WormBaseParasite"/>
        </authorList>
    </citation>
    <scope>IDENTIFICATION</scope>
</reference>
<gene>
    <name evidence="10" type="ORF">TASK_LOCUS9176</name>
</gene>
<keyword evidence="8" id="KW-0238">DNA-binding</keyword>
<comment type="function">
    <text evidence="1">Core component of nucleosome. Nucleosomes wrap and compact DNA into chromatin, limiting DNA accessibility to the cellular machineries which require DNA as a template. Histones thereby play a central role in transcription regulation, DNA repair, DNA replication and chromosomal stability. DNA accessibility is regulated via a complex set of post-translational modifications of histones, also called histone code, and nucleosome remodeling.</text>
</comment>
<dbReference type="Gene3D" id="1.10.20.10">
    <property type="entry name" value="Histone, subunit A"/>
    <property type="match status" value="2"/>
</dbReference>
<evidence type="ECO:0000256" key="8">
    <source>
        <dbReference type="ARBA" id="ARBA00023269"/>
    </source>
</evidence>
<evidence type="ECO:0000256" key="6">
    <source>
        <dbReference type="ARBA" id="ARBA00022454"/>
    </source>
</evidence>
<dbReference type="InterPro" id="IPR009072">
    <property type="entry name" value="Histone-fold"/>
</dbReference>
<dbReference type="Pfam" id="PF16211">
    <property type="entry name" value="Histone_H2A_C"/>
    <property type="match status" value="1"/>
</dbReference>
<dbReference type="PANTHER" id="PTHR23430">
    <property type="entry name" value="HISTONE H2A"/>
    <property type="match status" value="1"/>
</dbReference>
<dbReference type="InterPro" id="IPR032454">
    <property type="entry name" value="Histone_H2A_C"/>
</dbReference>
<dbReference type="InterPro" id="IPR032458">
    <property type="entry name" value="Histone_H2A_CS"/>
</dbReference>